<dbReference type="Pfam" id="PF20149">
    <property type="entry name" value="DUF6532"/>
    <property type="match status" value="1"/>
</dbReference>
<dbReference type="Proteomes" id="UP000054270">
    <property type="component" value="Unassembled WGS sequence"/>
</dbReference>
<evidence type="ECO:0000259" key="2">
    <source>
        <dbReference type="Pfam" id="PF20149"/>
    </source>
</evidence>
<feature type="compositionally biased region" description="Basic and acidic residues" evidence="1">
    <location>
        <begin position="78"/>
        <end position="97"/>
    </location>
</feature>
<feature type="region of interest" description="Disordered" evidence="1">
    <location>
        <begin position="484"/>
        <end position="554"/>
    </location>
</feature>
<feature type="compositionally biased region" description="Polar residues" evidence="1">
    <location>
        <begin position="185"/>
        <end position="215"/>
    </location>
</feature>
<feature type="compositionally biased region" description="Polar residues" evidence="1">
    <location>
        <begin position="126"/>
        <end position="142"/>
    </location>
</feature>
<feature type="region of interest" description="Disordered" evidence="1">
    <location>
        <begin position="182"/>
        <end position="244"/>
    </location>
</feature>
<dbReference type="AlphaFoldDB" id="A0A0D2PVB7"/>
<evidence type="ECO:0000313" key="3">
    <source>
        <dbReference type="EMBL" id="KJA23490.1"/>
    </source>
</evidence>
<feature type="compositionally biased region" description="Polar residues" evidence="1">
    <location>
        <begin position="99"/>
        <end position="110"/>
    </location>
</feature>
<organism evidence="3 4">
    <name type="scientific">Hypholoma sublateritium (strain FD-334 SS-4)</name>
    <dbReference type="NCBI Taxonomy" id="945553"/>
    <lineage>
        <taxon>Eukaryota</taxon>
        <taxon>Fungi</taxon>
        <taxon>Dikarya</taxon>
        <taxon>Basidiomycota</taxon>
        <taxon>Agaricomycotina</taxon>
        <taxon>Agaricomycetes</taxon>
        <taxon>Agaricomycetidae</taxon>
        <taxon>Agaricales</taxon>
        <taxon>Agaricineae</taxon>
        <taxon>Strophariaceae</taxon>
        <taxon>Hypholoma</taxon>
    </lineage>
</organism>
<reference evidence="4" key="1">
    <citation type="submission" date="2014-04" db="EMBL/GenBank/DDBJ databases">
        <title>Evolutionary Origins and Diversification of the Mycorrhizal Mutualists.</title>
        <authorList>
            <consortium name="DOE Joint Genome Institute"/>
            <consortium name="Mycorrhizal Genomics Consortium"/>
            <person name="Kohler A."/>
            <person name="Kuo A."/>
            <person name="Nagy L.G."/>
            <person name="Floudas D."/>
            <person name="Copeland A."/>
            <person name="Barry K.W."/>
            <person name="Cichocki N."/>
            <person name="Veneault-Fourrey C."/>
            <person name="LaButti K."/>
            <person name="Lindquist E.A."/>
            <person name="Lipzen A."/>
            <person name="Lundell T."/>
            <person name="Morin E."/>
            <person name="Murat C."/>
            <person name="Riley R."/>
            <person name="Ohm R."/>
            <person name="Sun H."/>
            <person name="Tunlid A."/>
            <person name="Henrissat B."/>
            <person name="Grigoriev I.V."/>
            <person name="Hibbett D.S."/>
            <person name="Martin F."/>
        </authorList>
    </citation>
    <scope>NUCLEOTIDE SEQUENCE [LARGE SCALE GENOMIC DNA]</scope>
    <source>
        <strain evidence="4">FD-334 SS-4</strain>
    </source>
</reference>
<dbReference type="EMBL" id="KN817542">
    <property type="protein sequence ID" value="KJA23490.1"/>
    <property type="molecule type" value="Genomic_DNA"/>
</dbReference>
<feature type="compositionally biased region" description="Basic residues" evidence="1">
    <location>
        <begin position="67"/>
        <end position="76"/>
    </location>
</feature>
<feature type="compositionally biased region" description="Basic and acidic residues" evidence="1">
    <location>
        <begin position="401"/>
        <end position="413"/>
    </location>
</feature>
<dbReference type="InterPro" id="IPR045341">
    <property type="entry name" value="DUF6532"/>
</dbReference>
<feature type="compositionally biased region" description="Polar residues" evidence="1">
    <location>
        <begin position="501"/>
        <end position="510"/>
    </location>
</feature>
<name>A0A0D2PVB7_HYPSF</name>
<feature type="region of interest" description="Disordered" evidence="1">
    <location>
        <begin position="363"/>
        <end position="467"/>
    </location>
</feature>
<feature type="compositionally biased region" description="Acidic residues" evidence="1">
    <location>
        <begin position="414"/>
        <end position="429"/>
    </location>
</feature>
<gene>
    <name evidence="3" type="ORF">HYPSUDRAFT_201226</name>
</gene>
<dbReference type="STRING" id="945553.A0A0D2PVB7"/>
<evidence type="ECO:0000256" key="1">
    <source>
        <dbReference type="SAM" id="MobiDB-lite"/>
    </source>
</evidence>
<dbReference type="OrthoDB" id="3055188at2759"/>
<accession>A0A0D2PVB7</accession>
<evidence type="ECO:0000313" key="4">
    <source>
        <dbReference type="Proteomes" id="UP000054270"/>
    </source>
</evidence>
<keyword evidence="4" id="KW-1185">Reference proteome</keyword>
<proteinExistence type="predicted"/>
<protein>
    <recommendedName>
        <fullName evidence="2">DUF6532 domain-containing protein</fullName>
    </recommendedName>
</protein>
<feature type="domain" description="DUF6532" evidence="2">
    <location>
        <begin position="568"/>
        <end position="778"/>
    </location>
</feature>
<feature type="region of interest" description="Disordered" evidence="1">
    <location>
        <begin position="1"/>
        <end position="164"/>
    </location>
</feature>
<feature type="compositionally biased region" description="Low complexity" evidence="1">
    <location>
        <begin position="221"/>
        <end position="232"/>
    </location>
</feature>
<sequence length="820" mass="90678">MPSAAANTTTKKHTPVQDPVPARGRGNKAARHAHAGDAPTSLAPEEHPNGVTVTAGGEKENLNSRPIRTKAGKGGRNKQLEEFLFHIRPDLNKDKQHTRQGQTSFPQNAPENEFAPQKGTRRTSRKNAQMPTTTVTTSSNDPQIRRPEVPEKPLGVPPVPSLHISRAGSELGTLSSVLQDRHTGQAPSEKNQVLAQPPLSRQSDTNSVRSNQSPLESGVGSAETSTTAFAATGREPSQYHFDTSRTLDGGSFDMLNNASSRVNFSDPFARQLGVYPHVASYSDREESSYNDGNFYNGYQSGLTGYQQNNPDAVRHEQDGGSFYQNEFTMPPGSIPSGGVDFTNMHAFPKNGFTQDIQLDLGYESVDLDGPPFEPPENSQARDLFLPEPHGYDSDDALSYCDKPREDDHERDHGDDDIDVDEASPSEDEAIAVAALHAVSPRVDVQYEGSGLDEDGHDENPDANSDTTGTLQAQAEDILQAHRLRNRAQKPPKSSHLKDSASRQTSSSQNIAGPRENDNGDSQSANGESRSDSVKTPRAPRNSKKPTSGDNPETLGFYSPEWASVLGEAQQRWQRHLILGRESPFPVRGEHLHEARRILTDVISERLNAGQPLDDTYARTRAMDICVFAEHSTWRGKLKTIAAPIVTAKYESLITIPDNYHGSQLKAWRIVRERIKDAVEHTSFHIHGTDDNGRTNNFGHPAIPQIIMEFFYTGDKCLATLYPDDFRQAVPVHAVALVVTTIANCLDEWVEYVHKRTTVQFLGCKYSETFDSIMTAINDVKADPYHGAKFEANRRLWARMGMEKLEGKLQMERRRVKLVLD</sequence>
<feature type="compositionally biased region" description="Basic residues" evidence="1">
    <location>
        <begin position="484"/>
        <end position="494"/>
    </location>
</feature>